<dbReference type="InterPro" id="IPR011990">
    <property type="entry name" value="TPR-like_helical_dom_sf"/>
</dbReference>
<organism evidence="3 4">
    <name type="scientific">Castilleja foliolosa</name>
    <dbReference type="NCBI Taxonomy" id="1961234"/>
    <lineage>
        <taxon>Eukaryota</taxon>
        <taxon>Viridiplantae</taxon>
        <taxon>Streptophyta</taxon>
        <taxon>Embryophyta</taxon>
        <taxon>Tracheophyta</taxon>
        <taxon>Spermatophyta</taxon>
        <taxon>Magnoliopsida</taxon>
        <taxon>eudicotyledons</taxon>
        <taxon>Gunneridae</taxon>
        <taxon>Pentapetalae</taxon>
        <taxon>asterids</taxon>
        <taxon>lamiids</taxon>
        <taxon>Lamiales</taxon>
        <taxon>Orobanchaceae</taxon>
        <taxon>Pedicularideae</taxon>
        <taxon>Castillejinae</taxon>
        <taxon>Castilleja</taxon>
    </lineage>
</organism>
<dbReference type="InterPro" id="IPR002885">
    <property type="entry name" value="PPR_rpt"/>
</dbReference>
<gene>
    <name evidence="3" type="ORF">CASFOL_043176</name>
</gene>
<evidence type="ECO:0000256" key="1">
    <source>
        <dbReference type="ARBA" id="ARBA00022737"/>
    </source>
</evidence>
<evidence type="ECO:0000256" key="2">
    <source>
        <dbReference type="PROSITE-ProRule" id="PRU00708"/>
    </source>
</evidence>
<accession>A0ABD3B6G4</accession>
<evidence type="ECO:0008006" key="5">
    <source>
        <dbReference type="Google" id="ProtNLM"/>
    </source>
</evidence>
<dbReference type="NCBIfam" id="TIGR00756">
    <property type="entry name" value="PPR"/>
    <property type="match status" value="2"/>
</dbReference>
<dbReference type="AlphaFoldDB" id="A0ABD3B6G4"/>
<dbReference type="Pfam" id="PF01535">
    <property type="entry name" value="PPR"/>
    <property type="match status" value="4"/>
</dbReference>
<dbReference type="Gene3D" id="1.25.40.10">
    <property type="entry name" value="Tetratricopeptide repeat domain"/>
    <property type="match status" value="2"/>
</dbReference>
<keyword evidence="4" id="KW-1185">Reference proteome</keyword>
<dbReference type="PANTHER" id="PTHR24015:SF356">
    <property type="entry name" value="DYW DOMAIN-CONTAINING PROTEIN"/>
    <property type="match status" value="1"/>
</dbReference>
<dbReference type="InterPro" id="IPR046960">
    <property type="entry name" value="PPR_At4g14850-like_plant"/>
</dbReference>
<comment type="caution">
    <text evidence="3">The sequence shown here is derived from an EMBL/GenBank/DDBJ whole genome shotgun (WGS) entry which is preliminary data.</text>
</comment>
<dbReference type="PANTHER" id="PTHR24015">
    <property type="entry name" value="OS07G0578800 PROTEIN-RELATED"/>
    <property type="match status" value="1"/>
</dbReference>
<feature type="repeat" description="PPR" evidence="2">
    <location>
        <begin position="14"/>
        <end position="48"/>
    </location>
</feature>
<feature type="repeat" description="PPR" evidence="2">
    <location>
        <begin position="147"/>
        <end position="176"/>
    </location>
</feature>
<protein>
    <recommendedName>
        <fullName evidence="5">Pentatricopeptide repeat-containing protein</fullName>
    </recommendedName>
</protein>
<dbReference type="EMBL" id="JAVIJP010000490">
    <property type="protein sequence ID" value="KAL3612980.1"/>
    <property type="molecule type" value="Genomic_DNA"/>
</dbReference>
<evidence type="ECO:0000313" key="3">
    <source>
        <dbReference type="EMBL" id="KAL3612980.1"/>
    </source>
</evidence>
<dbReference type="Proteomes" id="UP001632038">
    <property type="component" value="Unassembled WGS sequence"/>
</dbReference>
<name>A0ABD3B6G4_9LAMI</name>
<proteinExistence type="predicted"/>
<reference evidence="4" key="1">
    <citation type="journal article" date="2024" name="IScience">
        <title>Strigolactones Initiate the Formation of Haustorium-like Structures in Castilleja.</title>
        <authorList>
            <person name="Buerger M."/>
            <person name="Peterson D."/>
            <person name="Chory J."/>
        </authorList>
    </citation>
    <scope>NUCLEOTIDE SEQUENCE [LARGE SCALE GENOMIC DNA]</scope>
</reference>
<keyword evidence="1" id="KW-0677">Repeat</keyword>
<evidence type="ECO:0000313" key="4">
    <source>
        <dbReference type="Proteomes" id="UP001632038"/>
    </source>
</evidence>
<sequence>MINGYVLIFCYASDLFTSSALINMHSKCGQLSDARKVFNEIPQRNMVSWTSMINGYINNGFAREGLLLFKKQLIENEESVDGVAMVSILAACSRLCEKNVTRGVHGFVIKRGLDGVLGIGNTLIDSYAKCGAVGFSRKVFDEMSEKDLVSWNSMIEVCAQHGLSEVAIGVFRTMGG</sequence>
<dbReference type="PROSITE" id="PS51375">
    <property type="entry name" value="PPR"/>
    <property type="match status" value="2"/>
</dbReference>
<dbReference type="FunFam" id="1.25.40.10:FF:000285">
    <property type="entry name" value="Pentatricopeptide repeat-containing protein, chloroplastic"/>
    <property type="match status" value="1"/>
</dbReference>